<dbReference type="PANTHER" id="PTHR21143">
    <property type="entry name" value="INVERTEBRATE GUSTATORY RECEPTOR"/>
    <property type="match status" value="1"/>
</dbReference>
<comment type="subcellular location">
    <subcellularLocation>
        <location evidence="1 8">Cell membrane</location>
        <topology evidence="1 8">Multi-pass membrane protein</topology>
    </subcellularLocation>
</comment>
<keyword evidence="10" id="KW-1185">Reference proteome</keyword>
<evidence type="ECO:0000256" key="3">
    <source>
        <dbReference type="ARBA" id="ARBA00022692"/>
    </source>
</evidence>
<evidence type="ECO:0000256" key="1">
    <source>
        <dbReference type="ARBA" id="ARBA00004651"/>
    </source>
</evidence>
<keyword evidence="5 8" id="KW-0472">Membrane</keyword>
<feature type="transmembrane region" description="Helical" evidence="8">
    <location>
        <begin position="61"/>
        <end position="82"/>
    </location>
</feature>
<dbReference type="GO" id="GO:0008049">
    <property type="term" value="P:male courtship behavior"/>
    <property type="evidence" value="ECO:0007669"/>
    <property type="project" value="TreeGrafter"/>
</dbReference>
<keyword evidence="7 8" id="KW-0807">Transducer</keyword>
<evidence type="ECO:0000256" key="7">
    <source>
        <dbReference type="ARBA" id="ARBA00023224"/>
    </source>
</evidence>
<evidence type="ECO:0000313" key="10">
    <source>
        <dbReference type="Proteomes" id="UP000299102"/>
    </source>
</evidence>
<feature type="transmembrane region" description="Helical" evidence="8">
    <location>
        <begin position="148"/>
        <end position="168"/>
    </location>
</feature>
<proteinExistence type="inferred from homology"/>
<dbReference type="AlphaFoldDB" id="A0A4C1SUG9"/>
<dbReference type="PANTHER" id="PTHR21143:SF133">
    <property type="entry name" value="GUSTATORY AND PHEROMONE RECEPTOR 32A-RELATED"/>
    <property type="match status" value="1"/>
</dbReference>
<dbReference type="GO" id="GO:0043025">
    <property type="term" value="C:neuronal cell body"/>
    <property type="evidence" value="ECO:0007669"/>
    <property type="project" value="TreeGrafter"/>
</dbReference>
<dbReference type="GO" id="GO:0007165">
    <property type="term" value="P:signal transduction"/>
    <property type="evidence" value="ECO:0007669"/>
    <property type="project" value="UniProtKB-KW"/>
</dbReference>
<dbReference type="GO" id="GO:0050909">
    <property type="term" value="P:sensory perception of taste"/>
    <property type="evidence" value="ECO:0007669"/>
    <property type="project" value="InterPro"/>
</dbReference>
<evidence type="ECO:0000256" key="6">
    <source>
        <dbReference type="ARBA" id="ARBA00023170"/>
    </source>
</evidence>
<evidence type="ECO:0000256" key="8">
    <source>
        <dbReference type="RuleBase" id="RU363108"/>
    </source>
</evidence>
<dbReference type="OrthoDB" id="7354650at2759"/>
<keyword evidence="3 8" id="KW-0812">Transmembrane</keyword>
<dbReference type="GO" id="GO:0030425">
    <property type="term" value="C:dendrite"/>
    <property type="evidence" value="ECO:0007669"/>
    <property type="project" value="TreeGrafter"/>
</dbReference>
<organism evidence="9 10">
    <name type="scientific">Eumeta variegata</name>
    <name type="common">Bagworm moth</name>
    <name type="synonym">Eumeta japonica</name>
    <dbReference type="NCBI Taxonomy" id="151549"/>
    <lineage>
        <taxon>Eukaryota</taxon>
        <taxon>Metazoa</taxon>
        <taxon>Ecdysozoa</taxon>
        <taxon>Arthropoda</taxon>
        <taxon>Hexapoda</taxon>
        <taxon>Insecta</taxon>
        <taxon>Pterygota</taxon>
        <taxon>Neoptera</taxon>
        <taxon>Endopterygota</taxon>
        <taxon>Lepidoptera</taxon>
        <taxon>Glossata</taxon>
        <taxon>Ditrysia</taxon>
        <taxon>Tineoidea</taxon>
        <taxon>Psychidae</taxon>
        <taxon>Oiketicinae</taxon>
        <taxon>Eumeta</taxon>
    </lineage>
</organism>
<feature type="transmembrane region" description="Helical" evidence="8">
    <location>
        <begin position="365"/>
        <end position="390"/>
    </location>
</feature>
<dbReference type="EMBL" id="BGZK01000016">
    <property type="protein sequence ID" value="GBP04987.1"/>
    <property type="molecule type" value="Genomic_DNA"/>
</dbReference>
<dbReference type="STRING" id="151549.A0A4C1SUG9"/>
<evidence type="ECO:0000256" key="4">
    <source>
        <dbReference type="ARBA" id="ARBA00022989"/>
    </source>
</evidence>
<keyword evidence="2 8" id="KW-1003">Cell membrane</keyword>
<feature type="transmembrane region" description="Helical" evidence="8">
    <location>
        <begin position="94"/>
        <end position="112"/>
    </location>
</feature>
<keyword evidence="6 8" id="KW-0675">Receptor</keyword>
<evidence type="ECO:0000256" key="5">
    <source>
        <dbReference type="ARBA" id="ARBA00023136"/>
    </source>
</evidence>
<evidence type="ECO:0000313" key="9">
    <source>
        <dbReference type="EMBL" id="GBP04987.1"/>
    </source>
</evidence>
<keyword evidence="4 8" id="KW-1133">Transmembrane helix</keyword>
<dbReference type="Proteomes" id="UP000299102">
    <property type="component" value="Unassembled WGS sequence"/>
</dbReference>
<dbReference type="InterPro" id="IPR013604">
    <property type="entry name" value="7TM_chemorcpt"/>
</dbReference>
<dbReference type="GO" id="GO:0030424">
    <property type="term" value="C:axon"/>
    <property type="evidence" value="ECO:0007669"/>
    <property type="project" value="TreeGrafter"/>
</dbReference>
<comment type="function">
    <text evidence="8">Gustatory receptor which mediates acceptance or avoidance behavior, depending on its substrates.</text>
</comment>
<protein>
    <recommendedName>
        <fullName evidence="8">Gustatory receptor</fullName>
    </recommendedName>
</protein>
<name>A0A4C1SUG9_EUMVA</name>
<feature type="transmembrane region" description="Helical" evidence="8">
    <location>
        <begin position="299"/>
        <end position="318"/>
    </location>
</feature>
<reference evidence="9 10" key="1">
    <citation type="journal article" date="2019" name="Commun. Biol.">
        <title>The bagworm genome reveals a unique fibroin gene that provides high tensile strength.</title>
        <authorList>
            <person name="Kono N."/>
            <person name="Nakamura H."/>
            <person name="Ohtoshi R."/>
            <person name="Tomita M."/>
            <person name="Numata K."/>
            <person name="Arakawa K."/>
        </authorList>
    </citation>
    <scope>NUCLEOTIDE SEQUENCE [LARGE SCALE GENOMIC DNA]</scope>
</reference>
<sequence length="393" mass="45902">MEFEYFENFEESRERWKRFERLLETLSLELKLENVFGMNRFRWNGHELTALKNRTKFSSMILSTSLVIAFVTTRFYPIAILGEPYEFDAFRECPVYLILGQYWVGCILAYTTHSDDNIKIMKGIYNLDTSLKLNATEDYYNKARKENVILVSFLIVYLAVFHICGIASDGVLTVGGLLYTFVHFYQDLELFMFYKLLNMLKRRLHILNDWLRKIILNYENSAKAVDGDEDDVATKLHALAALYYDAGEICSSINNVFNFHIFMILISSFAHVIVIQWVALRSYGSKGDFTVNVMKVTIWSIRCAYAVLMMCITCEKLLSVRNDTKILVNEMIMDYDRPSRVRRLAKAFMDLLETSDMKVSIYDMFYVDGALVFKFLSVCTTYLVVLIQIYHFV</sequence>
<feature type="transmembrane region" description="Helical" evidence="8">
    <location>
        <begin position="174"/>
        <end position="194"/>
    </location>
</feature>
<accession>A0A4C1SUG9</accession>
<comment type="caution">
    <text evidence="9">The sequence shown here is derived from an EMBL/GenBank/DDBJ whole genome shotgun (WGS) entry which is preliminary data.</text>
</comment>
<dbReference type="GO" id="GO:0005886">
    <property type="term" value="C:plasma membrane"/>
    <property type="evidence" value="ECO:0007669"/>
    <property type="project" value="UniProtKB-SubCell"/>
</dbReference>
<dbReference type="Pfam" id="PF08395">
    <property type="entry name" value="7tm_7"/>
    <property type="match status" value="1"/>
</dbReference>
<dbReference type="GO" id="GO:0007635">
    <property type="term" value="P:chemosensory behavior"/>
    <property type="evidence" value="ECO:0007669"/>
    <property type="project" value="TreeGrafter"/>
</dbReference>
<comment type="similarity">
    <text evidence="8">Belongs to the insect chemoreceptor superfamily. Gustatory receptor (GR) family.</text>
</comment>
<evidence type="ECO:0000256" key="2">
    <source>
        <dbReference type="ARBA" id="ARBA00022475"/>
    </source>
</evidence>
<gene>
    <name evidence="9" type="ORF">EVAR_3348_1</name>
</gene>
<feature type="transmembrane region" description="Helical" evidence="8">
    <location>
        <begin position="259"/>
        <end position="279"/>
    </location>
</feature>